<dbReference type="PATRIC" id="fig|1449336.4.peg.1450"/>
<feature type="transmembrane region" description="Helical" evidence="1">
    <location>
        <begin position="138"/>
        <end position="162"/>
    </location>
</feature>
<evidence type="ECO:0000256" key="1">
    <source>
        <dbReference type="SAM" id="Phobius"/>
    </source>
</evidence>
<sequence length="191" mass="21795">MKKDFILEEKINLIENTSLLSKLTAWSAGLALSSMVILGFILKRNHLLYVETNTLKFILDFFLVCGLFVLSLVIHEGIHGFFFKCFGGKKVTYGFKAGMFYAASFNSFYTRFQYSVIAGAPFIVLNSLYFMLGKTHPIIASLLFSMHTAGCVGDFYYLYVLLKKSKGIFVKDTETGMSIYRKKENRDPKFR</sequence>
<dbReference type="GeneID" id="89588629"/>
<dbReference type="Proteomes" id="UP000051658">
    <property type="component" value="Unassembled WGS sequence"/>
</dbReference>
<dbReference type="RefSeq" id="WP_034570301.1">
    <property type="nucleotide sequence ID" value="NZ_JQBS01000032.1"/>
</dbReference>
<proteinExistence type="predicted"/>
<evidence type="ECO:0000313" key="3">
    <source>
        <dbReference type="Proteomes" id="UP000051658"/>
    </source>
</evidence>
<feature type="transmembrane region" description="Helical" evidence="1">
    <location>
        <begin position="20"/>
        <end position="42"/>
    </location>
</feature>
<protein>
    <recommendedName>
        <fullName evidence="4">DUF3267 domain-containing protein</fullName>
    </recommendedName>
</protein>
<keyword evidence="3" id="KW-1185">Reference proteome</keyword>
<gene>
    <name evidence="2" type="ORF">IV74_GL001420</name>
</gene>
<dbReference type="Pfam" id="PF11667">
    <property type="entry name" value="DUF3267"/>
    <property type="match status" value="1"/>
</dbReference>
<feature type="transmembrane region" description="Helical" evidence="1">
    <location>
        <begin position="54"/>
        <end position="74"/>
    </location>
</feature>
<keyword evidence="1" id="KW-1133">Transmembrane helix</keyword>
<dbReference type="eggNOG" id="ENOG5032VKF">
    <property type="taxonomic scope" value="Bacteria"/>
</dbReference>
<keyword evidence="1" id="KW-0812">Transmembrane</keyword>
<comment type="caution">
    <text evidence="2">The sequence shown here is derived from an EMBL/GenBank/DDBJ whole genome shotgun (WGS) entry which is preliminary data.</text>
</comment>
<accession>A0A0R2HU77</accession>
<evidence type="ECO:0008006" key="4">
    <source>
        <dbReference type="Google" id="ProtNLM"/>
    </source>
</evidence>
<feature type="transmembrane region" description="Helical" evidence="1">
    <location>
        <begin position="114"/>
        <end position="132"/>
    </location>
</feature>
<evidence type="ECO:0000313" key="2">
    <source>
        <dbReference type="EMBL" id="KRN56307.1"/>
    </source>
</evidence>
<dbReference type="AlphaFoldDB" id="A0A0R2HU77"/>
<keyword evidence="1" id="KW-0472">Membrane</keyword>
<reference evidence="2 3" key="1">
    <citation type="journal article" date="2015" name="Genome Announc.">
        <title>Expanding the biotechnology potential of lactobacilli through comparative genomics of 213 strains and associated genera.</title>
        <authorList>
            <person name="Sun Z."/>
            <person name="Harris H.M."/>
            <person name="McCann A."/>
            <person name="Guo C."/>
            <person name="Argimon S."/>
            <person name="Zhang W."/>
            <person name="Yang X."/>
            <person name="Jeffery I.B."/>
            <person name="Cooney J.C."/>
            <person name="Kagawa T.F."/>
            <person name="Liu W."/>
            <person name="Song Y."/>
            <person name="Salvetti E."/>
            <person name="Wrobel A."/>
            <person name="Rasinkangas P."/>
            <person name="Parkhill J."/>
            <person name="Rea M.C."/>
            <person name="O'Sullivan O."/>
            <person name="Ritari J."/>
            <person name="Douillard F.P."/>
            <person name="Paul Ross R."/>
            <person name="Yang R."/>
            <person name="Briner A.E."/>
            <person name="Felis G.E."/>
            <person name="de Vos W.M."/>
            <person name="Barrangou R."/>
            <person name="Klaenhammer T.R."/>
            <person name="Caufield P.W."/>
            <person name="Cui Y."/>
            <person name="Zhang H."/>
            <person name="O'Toole P.W."/>
        </authorList>
    </citation>
    <scope>NUCLEOTIDE SEQUENCE [LARGE SCALE GENOMIC DNA]</scope>
    <source>
        <strain evidence="2 3">DSM 20623</strain>
    </source>
</reference>
<name>A0A0R2HU77_CARDV</name>
<dbReference type="InterPro" id="IPR021683">
    <property type="entry name" value="DUF3267"/>
</dbReference>
<organism evidence="2 3">
    <name type="scientific">Carnobacterium divergens DSM 20623</name>
    <dbReference type="NCBI Taxonomy" id="1449336"/>
    <lineage>
        <taxon>Bacteria</taxon>
        <taxon>Bacillati</taxon>
        <taxon>Bacillota</taxon>
        <taxon>Bacilli</taxon>
        <taxon>Lactobacillales</taxon>
        <taxon>Carnobacteriaceae</taxon>
        <taxon>Carnobacterium</taxon>
    </lineage>
</organism>
<dbReference type="EMBL" id="JQBS01000032">
    <property type="protein sequence ID" value="KRN56307.1"/>
    <property type="molecule type" value="Genomic_DNA"/>
</dbReference>